<reference evidence="1" key="1">
    <citation type="submission" date="2019-09" db="EMBL/GenBank/DDBJ databases">
        <title>Draft genome information of white flower Hibiscus syriacus.</title>
        <authorList>
            <person name="Kim Y.-M."/>
        </authorList>
    </citation>
    <scope>NUCLEOTIDE SEQUENCE [LARGE SCALE GENOMIC DNA]</scope>
    <source>
        <strain evidence="1">YM2019G1</strain>
    </source>
</reference>
<protein>
    <submittedName>
        <fullName evidence="1">Uncharacterized protein</fullName>
    </submittedName>
</protein>
<evidence type="ECO:0000313" key="2">
    <source>
        <dbReference type="Proteomes" id="UP000436088"/>
    </source>
</evidence>
<keyword evidence="2" id="KW-1185">Reference proteome</keyword>
<dbReference type="AlphaFoldDB" id="A0A6A3CD56"/>
<proteinExistence type="predicted"/>
<organism evidence="1 2">
    <name type="scientific">Hibiscus syriacus</name>
    <name type="common">Rose of Sharon</name>
    <dbReference type="NCBI Taxonomy" id="106335"/>
    <lineage>
        <taxon>Eukaryota</taxon>
        <taxon>Viridiplantae</taxon>
        <taxon>Streptophyta</taxon>
        <taxon>Embryophyta</taxon>
        <taxon>Tracheophyta</taxon>
        <taxon>Spermatophyta</taxon>
        <taxon>Magnoliopsida</taxon>
        <taxon>eudicotyledons</taxon>
        <taxon>Gunneridae</taxon>
        <taxon>Pentapetalae</taxon>
        <taxon>rosids</taxon>
        <taxon>malvids</taxon>
        <taxon>Malvales</taxon>
        <taxon>Malvaceae</taxon>
        <taxon>Malvoideae</taxon>
        <taxon>Hibiscus</taxon>
    </lineage>
</organism>
<comment type="caution">
    <text evidence="1">The sequence shown here is derived from an EMBL/GenBank/DDBJ whole genome shotgun (WGS) entry which is preliminary data.</text>
</comment>
<sequence>MRHSLSNFLSLNLGGTKVFFHMASSSTYRRKQILGLGAQGQTGSAGSGGVISRTCGSSADPSRQIFEVDFSGRALEESDTDGFKNIISQCEHFRNVG</sequence>
<dbReference type="EMBL" id="VEPZ02000427">
    <property type="protein sequence ID" value="KAE8725368.1"/>
    <property type="molecule type" value="Genomic_DNA"/>
</dbReference>
<name>A0A6A3CD56_HIBSY</name>
<accession>A0A6A3CD56</accession>
<gene>
    <name evidence="1" type="ORF">F3Y22_tig00008957pilonHSYRG00157</name>
</gene>
<evidence type="ECO:0000313" key="1">
    <source>
        <dbReference type="EMBL" id="KAE8725368.1"/>
    </source>
</evidence>
<dbReference type="Proteomes" id="UP000436088">
    <property type="component" value="Unassembled WGS sequence"/>
</dbReference>